<proteinExistence type="predicted"/>
<keyword evidence="2" id="KW-0614">Plasmid</keyword>
<gene>
    <name evidence="2" type="ORF">MMAD_55750</name>
</gene>
<keyword evidence="3" id="KW-1185">Reference proteome</keyword>
<evidence type="ECO:0000313" key="2">
    <source>
        <dbReference type="EMBL" id="BBZ31280.1"/>
    </source>
</evidence>
<accession>A0A7I7XPZ6</accession>
<feature type="region of interest" description="Disordered" evidence="1">
    <location>
        <begin position="1"/>
        <end position="20"/>
    </location>
</feature>
<dbReference type="Proteomes" id="UP000466517">
    <property type="component" value="Plasmid pJCM13574"/>
</dbReference>
<sequence length="147" mass="14531">MGSVVAAGVPGSLGTSGSEASSGDCGSFAGGFADSFDVVVLLRTSPLLLTVTPGATCLLGDSPPDSLVVSVADAPVVVDDDLVAGADSPSVFFGVEVLEAPFVESGPTPVPVPVDVRSDPSLVDDEVDELADEESDDVPVVSAADTP</sequence>
<evidence type="ECO:0000313" key="3">
    <source>
        <dbReference type="Proteomes" id="UP000466517"/>
    </source>
</evidence>
<evidence type="ECO:0000256" key="1">
    <source>
        <dbReference type="SAM" id="MobiDB-lite"/>
    </source>
</evidence>
<organism evidence="2 3">
    <name type="scientific">Mycolicibacterium madagascariense</name>
    <dbReference type="NCBI Taxonomy" id="212765"/>
    <lineage>
        <taxon>Bacteria</taxon>
        <taxon>Bacillati</taxon>
        <taxon>Actinomycetota</taxon>
        <taxon>Actinomycetes</taxon>
        <taxon>Mycobacteriales</taxon>
        <taxon>Mycobacteriaceae</taxon>
        <taxon>Mycolicibacterium</taxon>
    </lineage>
</organism>
<geneLocation type="plasmid" evidence="3">
    <name>pjcm13574 dna</name>
</geneLocation>
<dbReference type="KEGG" id="mmag:MMAD_55750"/>
<reference evidence="2 3" key="1">
    <citation type="journal article" date="2019" name="Emerg. Microbes Infect.">
        <title>Comprehensive subspecies identification of 175 nontuberculous mycobacteria species based on 7547 genomic profiles.</title>
        <authorList>
            <person name="Matsumoto Y."/>
            <person name="Kinjo T."/>
            <person name="Motooka D."/>
            <person name="Nabeya D."/>
            <person name="Jung N."/>
            <person name="Uechi K."/>
            <person name="Horii T."/>
            <person name="Iida T."/>
            <person name="Fujita J."/>
            <person name="Nakamura S."/>
        </authorList>
    </citation>
    <scope>NUCLEOTIDE SEQUENCE [LARGE SCALE GENOMIC DNA]</scope>
    <source>
        <strain evidence="2 3">JCM 13574</strain>
        <plasmid evidence="3">pjcm13574 dna</plasmid>
    </source>
</reference>
<protein>
    <submittedName>
        <fullName evidence="2">Uncharacterized protein</fullName>
    </submittedName>
</protein>
<dbReference type="EMBL" id="AP022611">
    <property type="protein sequence ID" value="BBZ31280.1"/>
    <property type="molecule type" value="Genomic_DNA"/>
</dbReference>
<feature type="region of interest" description="Disordered" evidence="1">
    <location>
        <begin position="127"/>
        <end position="147"/>
    </location>
</feature>
<dbReference type="AlphaFoldDB" id="A0A7I7XPZ6"/>
<feature type="compositionally biased region" description="Acidic residues" evidence="1">
    <location>
        <begin position="127"/>
        <end position="137"/>
    </location>
</feature>
<name>A0A7I7XPZ6_9MYCO</name>